<dbReference type="AlphaFoldDB" id="A0A830ERH1"/>
<reference evidence="2" key="2">
    <citation type="submission" date="2020-09" db="EMBL/GenBank/DDBJ databases">
        <authorList>
            <person name="Sun Q."/>
            <person name="Ohkuma M."/>
        </authorList>
    </citation>
    <scope>NUCLEOTIDE SEQUENCE</scope>
    <source>
        <strain evidence="2">JCM 14359</strain>
    </source>
</reference>
<feature type="domain" description="Cupin type-2" evidence="1">
    <location>
        <begin position="42"/>
        <end position="102"/>
    </location>
</feature>
<protein>
    <submittedName>
        <fullName evidence="2">Cupin</fullName>
    </submittedName>
</protein>
<dbReference type="Proteomes" id="UP000653099">
    <property type="component" value="Unassembled WGS sequence"/>
</dbReference>
<evidence type="ECO:0000313" key="3">
    <source>
        <dbReference type="Proteomes" id="UP000653099"/>
    </source>
</evidence>
<dbReference type="InterPro" id="IPR053146">
    <property type="entry name" value="QDO-like"/>
</dbReference>
<name>A0A830ERH1_9EURY</name>
<dbReference type="InterPro" id="IPR011051">
    <property type="entry name" value="RmlC_Cupin_sf"/>
</dbReference>
<gene>
    <name evidence="2" type="ORF">GCM10008995_28250</name>
</gene>
<dbReference type="OrthoDB" id="190812at2157"/>
<dbReference type="RefSeq" id="WP_188788549.1">
    <property type="nucleotide sequence ID" value="NZ_BMOC01000028.1"/>
</dbReference>
<sequence length="162" mass="17037">MSEFVSPVVGGSDSATAYRFLDTTAYIRVSGEQTGARLSVVEMHLRAGHAPPMHVHETADETIHVVDGAVTAHTAEDERSVPAGETVVLPRGEAHSLVADEESVIITSTTPAGFAEFVTAVGEPVETEEVPSTPPSEEAIARVNRFAEDHGIEIVGPPPAES</sequence>
<dbReference type="EMBL" id="BMOC01000028">
    <property type="protein sequence ID" value="GGJ16695.1"/>
    <property type="molecule type" value="Genomic_DNA"/>
</dbReference>
<dbReference type="Gene3D" id="2.60.120.10">
    <property type="entry name" value="Jelly Rolls"/>
    <property type="match status" value="1"/>
</dbReference>
<comment type="caution">
    <text evidence="2">The sequence shown here is derived from an EMBL/GenBank/DDBJ whole genome shotgun (WGS) entry which is preliminary data.</text>
</comment>
<dbReference type="Pfam" id="PF07883">
    <property type="entry name" value="Cupin_2"/>
    <property type="match status" value="1"/>
</dbReference>
<evidence type="ECO:0000313" key="2">
    <source>
        <dbReference type="EMBL" id="GGJ16695.1"/>
    </source>
</evidence>
<evidence type="ECO:0000259" key="1">
    <source>
        <dbReference type="Pfam" id="PF07883"/>
    </source>
</evidence>
<keyword evidence="3" id="KW-1185">Reference proteome</keyword>
<dbReference type="PANTHER" id="PTHR36440">
    <property type="entry name" value="PUTATIVE (AFU_ORTHOLOGUE AFUA_8G07350)-RELATED"/>
    <property type="match status" value="1"/>
</dbReference>
<proteinExistence type="predicted"/>
<dbReference type="InterPro" id="IPR014710">
    <property type="entry name" value="RmlC-like_jellyroll"/>
</dbReference>
<dbReference type="PANTHER" id="PTHR36440:SF1">
    <property type="entry name" value="PUTATIVE (AFU_ORTHOLOGUE AFUA_8G07350)-RELATED"/>
    <property type="match status" value="1"/>
</dbReference>
<reference evidence="2" key="1">
    <citation type="journal article" date="2014" name="Int. J. Syst. Evol. Microbiol.">
        <title>Complete genome sequence of Corynebacterium casei LMG S-19264T (=DSM 44701T), isolated from a smear-ripened cheese.</title>
        <authorList>
            <consortium name="US DOE Joint Genome Institute (JGI-PGF)"/>
            <person name="Walter F."/>
            <person name="Albersmeier A."/>
            <person name="Kalinowski J."/>
            <person name="Ruckert C."/>
        </authorList>
    </citation>
    <scope>NUCLEOTIDE SEQUENCE</scope>
    <source>
        <strain evidence="2">JCM 14359</strain>
    </source>
</reference>
<accession>A0A830ERH1</accession>
<dbReference type="InterPro" id="IPR013096">
    <property type="entry name" value="Cupin_2"/>
</dbReference>
<organism evidence="2 3">
    <name type="scientific">Halobellus salinus</name>
    <dbReference type="NCBI Taxonomy" id="931585"/>
    <lineage>
        <taxon>Archaea</taxon>
        <taxon>Methanobacteriati</taxon>
        <taxon>Methanobacteriota</taxon>
        <taxon>Stenosarchaea group</taxon>
        <taxon>Halobacteria</taxon>
        <taxon>Halobacteriales</taxon>
        <taxon>Haloferacaceae</taxon>
        <taxon>Halobellus</taxon>
    </lineage>
</organism>
<dbReference type="SUPFAM" id="SSF51182">
    <property type="entry name" value="RmlC-like cupins"/>
    <property type="match status" value="1"/>
</dbReference>